<evidence type="ECO:0000259" key="9">
    <source>
        <dbReference type="PROSITE" id="PS50011"/>
    </source>
</evidence>
<evidence type="ECO:0000256" key="5">
    <source>
        <dbReference type="ARBA" id="ARBA00022777"/>
    </source>
</evidence>
<evidence type="ECO:0000256" key="7">
    <source>
        <dbReference type="PROSITE-ProRule" id="PRU10141"/>
    </source>
</evidence>
<dbReference type="GO" id="GO:0005737">
    <property type="term" value="C:cytoplasm"/>
    <property type="evidence" value="ECO:0007669"/>
    <property type="project" value="TreeGrafter"/>
</dbReference>
<dbReference type="GO" id="GO:0004674">
    <property type="term" value="F:protein serine/threonine kinase activity"/>
    <property type="evidence" value="ECO:0007669"/>
    <property type="project" value="UniProtKB-KW"/>
</dbReference>
<keyword evidence="4 7" id="KW-0547">Nucleotide-binding</keyword>
<evidence type="ECO:0000256" key="4">
    <source>
        <dbReference type="ARBA" id="ARBA00022741"/>
    </source>
</evidence>
<organism evidence="10 11">
    <name type="scientific">Caulochytrium protostelioides</name>
    <dbReference type="NCBI Taxonomy" id="1555241"/>
    <lineage>
        <taxon>Eukaryota</taxon>
        <taxon>Fungi</taxon>
        <taxon>Fungi incertae sedis</taxon>
        <taxon>Chytridiomycota</taxon>
        <taxon>Chytridiomycota incertae sedis</taxon>
        <taxon>Chytridiomycetes</taxon>
        <taxon>Caulochytriales</taxon>
        <taxon>Caulochytriaceae</taxon>
        <taxon>Caulochytrium</taxon>
    </lineage>
</organism>
<evidence type="ECO:0000313" key="11">
    <source>
        <dbReference type="Proteomes" id="UP000274922"/>
    </source>
</evidence>
<evidence type="ECO:0000256" key="8">
    <source>
        <dbReference type="RuleBase" id="RU000304"/>
    </source>
</evidence>
<dbReference type="Gene3D" id="1.10.510.10">
    <property type="entry name" value="Transferase(Phosphotransferase) domain 1"/>
    <property type="match status" value="1"/>
</dbReference>
<sequence length="341" mass="39178">GYDDARGDYLLTRHDHIGYRYEILKLLGRGSFGQVIKCYDHKRRMPVAVKLIRNKKRFEAQGKIEVKVLARLRDEIARYENDTSAGVLQDGARATIRLVDHFYFRGHLCIAFELLGLNLYEYLKNAKFFGFHVGMLRHMARQMLDSLALLAHCKIIHCDLKPENILLEDRVFTEITPPPDFTSSLRLKIIDFGSSCFEHEKVYTYVQSRFYRSPEIILGIPYHMNIDMWSFGCILVELFTGHPLFPGEDEREQLAYVMQTIGLPPASMVARADRKAQFFLPSGEPRLTPNSHGKTRRPGTRPLRSILCTADAALLDLVAQCLVWDPEQRITPLDALAHPFL</sequence>
<dbReference type="InterPro" id="IPR011009">
    <property type="entry name" value="Kinase-like_dom_sf"/>
</dbReference>
<evidence type="ECO:0000256" key="2">
    <source>
        <dbReference type="ARBA" id="ARBA00022527"/>
    </source>
</evidence>
<dbReference type="STRING" id="1555241.A0A4P9XFL9"/>
<dbReference type="CDD" id="cd14210">
    <property type="entry name" value="PKc_DYRK"/>
    <property type="match status" value="1"/>
</dbReference>
<feature type="domain" description="Protein kinase" evidence="9">
    <location>
        <begin position="21"/>
        <end position="341"/>
    </location>
</feature>
<dbReference type="EMBL" id="ML014114">
    <property type="protein sequence ID" value="RKP04031.1"/>
    <property type="molecule type" value="Genomic_DNA"/>
</dbReference>
<dbReference type="InterPro" id="IPR017441">
    <property type="entry name" value="Protein_kinase_ATP_BS"/>
</dbReference>
<keyword evidence="3" id="KW-0808">Transferase</keyword>
<evidence type="ECO:0000256" key="3">
    <source>
        <dbReference type="ARBA" id="ARBA00022679"/>
    </source>
</evidence>
<keyword evidence="5" id="KW-0418">Kinase</keyword>
<dbReference type="Gene3D" id="3.30.200.20">
    <property type="entry name" value="Phosphorylase Kinase, domain 1"/>
    <property type="match status" value="1"/>
</dbReference>
<evidence type="ECO:0000313" key="10">
    <source>
        <dbReference type="EMBL" id="RKP04031.1"/>
    </source>
</evidence>
<dbReference type="SUPFAM" id="SSF56112">
    <property type="entry name" value="Protein kinase-like (PK-like)"/>
    <property type="match status" value="1"/>
</dbReference>
<dbReference type="AlphaFoldDB" id="A0A4P9XFL9"/>
<feature type="binding site" evidence="7">
    <location>
        <position position="50"/>
    </location>
    <ligand>
        <name>ATP</name>
        <dbReference type="ChEBI" id="CHEBI:30616"/>
    </ligand>
</feature>
<evidence type="ECO:0000256" key="6">
    <source>
        <dbReference type="ARBA" id="ARBA00022840"/>
    </source>
</evidence>
<proteinExistence type="inferred from homology"/>
<dbReference type="OrthoDB" id="9332038at2759"/>
<keyword evidence="6 7" id="KW-0067">ATP-binding</keyword>
<dbReference type="PANTHER" id="PTHR24058:SF22">
    <property type="entry name" value="DUAL SPECIFICITY TYROSINE-PHOSPHORYLATION-REGULATED KINASE 4"/>
    <property type="match status" value="1"/>
</dbReference>
<dbReference type="GO" id="GO:0005856">
    <property type="term" value="C:cytoskeleton"/>
    <property type="evidence" value="ECO:0007669"/>
    <property type="project" value="TreeGrafter"/>
</dbReference>
<keyword evidence="11" id="KW-1185">Reference proteome</keyword>
<dbReference type="InterPro" id="IPR050494">
    <property type="entry name" value="Ser_Thr_dual-spec_kinase"/>
</dbReference>
<dbReference type="PROSITE" id="PS00108">
    <property type="entry name" value="PROTEIN_KINASE_ST"/>
    <property type="match status" value="1"/>
</dbReference>
<dbReference type="PROSITE" id="PS00107">
    <property type="entry name" value="PROTEIN_KINASE_ATP"/>
    <property type="match status" value="1"/>
</dbReference>
<protein>
    <recommendedName>
        <fullName evidence="9">Protein kinase domain-containing protein</fullName>
    </recommendedName>
</protein>
<dbReference type="Pfam" id="PF00069">
    <property type="entry name" value="Pkinase"/>
    <property type="match status" value="1"/>
</dbReference>
<dbReference type="PROSITE" id="PS50011">
    <property type="entry name" value="PROTEIN_KINASE_DOM"/>
    <property type="match status" value="1"/>
</dbReference>
<feature type="non-terminal residue" evidence="10">
    <location>
        <position position="341"/>
    </location>
</feature>
<dbReference type="Proteomes" id="UP000274922">
    <property type="component" value="Unassembled WGS sequence"/>
</dbReference>
<name>A0A4P9XFL9_9FUNG</name>
<keyword evidence="2 8" id="KW-0723">Serine/threonine-protein kinase</keyword>
<gene>
    <name evidence="10" type="ORF">CXG81DRAFT_1760</name>
</gene>
<reference evidence="11" key="1">
    <citation type="journal article" date="2018" name="Nat. Microbiol.">
        <title>Leveraging single-cell genomics to expand the fungal tree of life.</title>
        <authorList>
            <person name="Ahrendt S.R."/>
            <person name="Quandt C.A."/>
            <person name="Ciobanu D."/>
            <person name="Clum A."/>
            <person name="Salamov A."/>
            <person name="Andreopoulos B."/>
            <person name="Cheng J.F."/>
            <person name="Woyke T."/>
            <person name="Pelin A."/>
            <person name="Henrissat B."/>
            <person name="Reynolds N.K."/>
            <person name="Benny G.L."/>
            <person name="Smith M.E."/>
            <person name="James T.Y."/>
            <person name="Grigoriev I.V."/>
        </authorList>
    </citation>
    <scope>NUCLEOTIDE SEQUENCE [LARGE SCALE GENOMIC DNA]</scope>
    <source>
        <strain evidence="11">ATCC 52028</strain>
    </source>
</reference>
<dbReference type="SMART" id="SM00220">
    <property type="entry name" value="S_TKc"/>
    <property type="match status" value="1"/>
</dbReference>
<comment type="similarity">
    <text evidence="1">Belongs to the protein kinase superfamily. CMGC Ser/Thr protein kinase family. MNB/DYRK subfamily.</text>
</comment>
<dbReference type="InterPro" id="IPR000719">
    <property type="entry name" value="Prot_kinase_dom"/>
</dbReference>
<accession>A0A4P9XFL9</accession>
<dbReference type="GO" id="GO:0005524">
    <property type="term" value="F:ATP binding"/>
    <property type="evidence" value="ECO:0007669"/>
    <property type="project" value="UniProtKB-UniRule"/>
</dbReference>
<dbReference type="InterPro" id="IPR008271">
    <property type="entry name" value="Ser/Thr_kinase_AS"/>
</dbReference>
<feature type="non-terminal residue" evidence="10">
    <location>
        <position position="1"/>
    </location>
</feature>
<evidence type="ECO:0000256" key="1">
    <source>
        <dbReference type="ARBA" id="ARBA00008867"/>
    </source>
</evidence>
<dbReference type="PANTHER" id="PTHR24058">
    <property type="entry name" value="DUAL SPECIFICITY PROTEIN KINASE"/>
    <property type="match status" value="1"/>
</dbReference>